<dbReference type="Proteomes" id="UP000247459">
    <property type="component" value="Unassembled WGS sequence"/>
</dbReference>
<proteinExistence type="predicted"/>
<gene>
    <name evidence="1" type="ORF">PIL02S_05276</name>
</gene>
<name>A0A2W0C273_9BACL</name>
<protein>
    <submittedName>
        <fullName evidence="1">Uncharacterized protein</fullName>
    </submittedName>
</protein>
<dbReference type="EMBL" id="PRLG01000029">
    <property type="protein sequence ID" value="PYY25907.1"/>
    <property type="molecule type" value="Genomic_DNA"/>
</dbReference>
<organism evidence="1 2">
    <name type="scientific">Paenibacillus illinoisensis</name>
    <dbReference type="NCBI Taxonomy" id="59845"/>
    <lineage>
        <taxon>Bacteria</taxon>
        <taxon>Bacillati</taxon>
        <taxon>Bacillota</taxon>
        <taxon>Bacilli</taxon>
        <taxon>Bacillales</taxon>
        <taxon>Paenibacillaceae</taxon>
        <taxon>Paenibacillus</taxon>
    </lineage>
</organism>
<evidence type="ECO:0000313" key="2">
    <source>
        <dbReference type="Proteomes" id="UP000247459"/>
    </source>
</evidence>
<accession>A0A2W0C273</accession>
<comment type="caution">
    <text evidence="1">The sequence shown here is derived from an EMBL/GenBank/DDBJ whole genome shotgun (WGS) entry which is preliminary data.</text>
</comment>
<evidence type="ECO:0000313" key="1">
    <source>
        <dbReference type="EMBL" id="PYY25907.1"/>
    </source>
</evidence>
<dbReference type="OrthoDB" id="1456570at2"/>
<sequence>MYKCPVCGYKGLEEPPYIDNMASAGSFEICSCCGFQFGVDDLDSGITHEEHRIQWIELGTPW</sequence>
<reference evidence="1 2" key="1">
    <citation type="submission" date="2018-01" db="EMBL/GenBank/DDBJ databases">
        <title>Genome sequence of the PGP bacterium Paenibacillus illinoisensis E3.</title>
        <authorList>
            <person name="Rolli E."/>
            <person name="Marasco R."/>
            <person name="Bessem C."/>
            <person name="Michoud G."/>
            <person name="Gaiarsa S."/>
            <person name="Borin S."/>
            <person name="Daffonchio D."/>
        </authorList>
    </citation>
    <scope>NUCLEOTIDE SEQUENCE [LARGE SCALE GENOMIC DNA]</scope>
    <source>
        <strain evidence="1 2">E3</strain>
    </source>
</reference>
<dbReference type="AlphaFoldDB" id="A0A2W0C273"/>